<evidence type="ECO:0000256" key="4">
    <source>
        <dbReference type="ARBA" id="ARBA00022448"/>
    </source>
</evidence>
<evidence type="ECO:0000256" key="7">
    <source>
        <dbReference type="ARBA" id="ARBA00023136"/>
    </source>
</evidence>
<dbReference type="GO" id="GO:0000139">
    <property type="term" value="C:Golgi membrane"/>
    <property type="evidence" value="ECO:0007669"/>
    <property type="project" value="UniProtKB-SubCell"/>
</dbReference>
<dbReference type="AlphaFoldDB" id="A0A1E3PLK8"/>
<dbReference type="OrthoDB" id="1661054at2759"/>
<gene>
    <name evidence="9" type="ORF">NADFUDRAFT_51345</name>
</gene>
<keyword evidence="4" id="KW-0813">Transport</keyword>
<dbReference type="SUPFAM" id="SSF74788">
    <property type="entry name" value="Cullin repeat-like"/>
    <property type="match status" value="1"/>
</dbReference>
<evidence type="ECO:0000256" key="3">
    <source>
        <dbReference type="ARBA" id="ARBA00020983"/>
    </source>
</evidence>
<evidence type="ECO:0000256" key="2">
    <source>
        <dbReference type="ARBA" id="ARBA00006419"/>
    </source>
</evidence>
<dbReference type="PANTHER" id="PTHR21311:SF0">
    <property type="entry name" value="CONSERVED OLIGOMERIC GOLGI COMPLEX SUBUNIT 8"/>
    <property type="match status" value="1"/>
</dbReference>
<dbReference type="GO" id="GO:0017119">
    <property type="term" value="C:Golgi transport complex"/>
    <property type="evidence" value="ECO:0007669"/>
    <property type="project" value="InterPro"/>
</dbReference>
<dbReference type="STRING" id="857566.A0A1E3PLK8"/>
<organism evidence="9 10">
    <name type="scientific">Nadsonia fulvescens var. elongata DSM 6958</name>
    <dbReference type="NCBI Taxonomy" id="857566"/>
    <lineage>
        <taxon>Eukaryota</taxon>
        <taxon>Fungi</taxon>
        <taxon>Dikarya</taxon>
        <taxon>Ascomycota</taxon>
        <taxon>Saccharomycotina</taxon>
        <taxon>Dipodascomycetes</taxon>
        <taxon>Dipodascales</taxon>
        <taxon>Dipodascales incertae sedis</taxon>
        <taxon>Nadsonia</taxon>
    </lineage>
</organism>
<reference evidence="9 10" key="1">
    <citation type="journal article" date="2016" name="Proc. Natl. Acad. Sci. U.S.A.">
        <title>Comparative genomics of biotechnologically important yeasts.</title>
        <authorList>
            <person name="Riley R."/>
            <person name="Haridas S."/>
            <person name="Wolfe K.H."/>
            <person name="Lopes M.R."/>
            <person name="Hittinger C.T."/>
            <person name="Goeker M."/>
            <person name="Salamov A.A."/>
            <person name="Wisecaver J.H."/>
            <person name="Long T.M."/>
            <person name="Calvey C.H."/>
            <person name="Aerts A.L."/>
            <person name="Barry K.W."/>
            <person name="Choi C."/>
            <person name="Clum A."/>
            <person name="Coughlan A.Y."/>
            <person name="Deshpande S."/>
            <person name="Douglass A.P."/>
            <person name="Hanson S.J."/>
            <person name="Klenk H.-P."/>
            <person name="LaButti K.M."/>
            <person name="Lapidus A."/>
            <person name="Lindquist E.A."/>
            <person name="Lipzen A.M."/>
            <person name="Meier-Kolthoff J.P."/>
            <person name="Ohm R.A."/>
            <person name="Otillar R.P."/>
            <person name="Pangilinan J.L."/>
            <person name="Peng Y."/>
            <person name="Rokas A."/>
            <person name="Rosa C.A."/>
            <person name="Scheuner C."/>
            <person name="Sibirny A.A."/>
            <person name="Slot J.C."/>
            <person name="Stielow J.B."/>
            <person name="Sun H."/>
            <person name="Kurtzman C.P."/>
            <person name="Blackwell M."/>
            <person name="Grigoriev I.V."/>
            <person name="Jeffries T.W."/>
        </authorList>
    </citation>
    <scope>NUCLEOTIDE SEQUENCE [LARGE SCALE GENOMIC DNA]</scope>
    <source>
        <strain evidence="9 10">DSM 6958</strain>
    </source>
</reference>
<keyword evidence="6" id="KW-0333">Golgi apparatus</keyword>
<evidence type="ECO:0000313" key="9">
    <source>
        <dbReference type="EMBL" id="ODQ66074.1"/>
    </source>
</evidence>
<evidence type="ECO:0000256" key="5">
    <source>
        <dbReference type="ARBA" id="ARBA00022927"/>
    </source>
</evidence>
<evidence type="ECO:0000256" key="8">
    <source>
        <dbReference type="ARBA" id="ARBA00031347"/>
    </source>
</evidence>
<sequence length="445" mass="50306">MSGVLSSATNDPLLDILLLSVDESLRNQVLRSDKTSSYLNHLRKLSPDVLEDEKDQLIVNNKAIESSISKLAENSYLQFIVASQSMKKLSVVEEKFEHEVGRTIELGTQLDQEAAKLIEEMEAINYESSRQRITPVVLLDNIDKIQDILELPSLTLTCVHNGYYSEALDLASHTRRLGVRFNGIGIIGNIVEEVEQAMDEMIVQLLELLKHNVRLPMVIKTISYLRRLKPFSTMSTQKCTEQLQKLFLTLRMVFINNQLNLLNSIASTIDPDKYLKRYIEVIREHVFATIVNFNTVFLNKSEFASRSQASSMPISPSLSSASLISTVPKSSSIENDFIEETSQCFNLQGSILGPFMRKIISDLYDKLNEFAPKITDRHLRESLWLQIAYCSASMSRVGFEFGSILQGLSCLSNNDDPLITSEEWNRALEKQREISIRLGSSGNRA</sequence>
<dbReference type="InterPro" id="IPR007255">
    <property type="entry name" value="COG8"/>
</dbReference>
<evidence type="ECO:0000256" key="1">
    <source>
        <dbReference type="ARBA" id="ARBA00004395"/>
    </source>
</evidence>
<evidence type="ECO:0000256" key="6">
    <source>
        <dbReference type="ARBA" id="ARBA00023034"/>
    </source>
</evidence>
<keyword evidence="7" id="KW-0472">Membrane</keyword>
<keyword evidence="5" id="KW-0653">Protein transport</keyword>
<name>A0A1E3PLK8_9ASCO</name>
<dbReference type="EMBL" id="KV454409">
    <property type="protein sequence ID" value="ODQ66074.1"/>
    <property type="molecule type" value="Genomic_DNA"/>
</dbReference>
<keyword evidence="10" id="KW-1185">Reference proteome</keyword>
<dbReference type="Proteomes" id="UP000095009">
    <property type="component" value="Unassembled WGS sequence"/>
</dbReference>
<accession>A0A1E3PLK8</accession>
<dbReference type="Pfam" id="PF04124">
    <property type="entry name" value="Dor1"/>
    <property type="match status" value="1"/>
</dbReference>
<dbReference type="InterPro" id="IPR016159">
    <property type="entry name" value="Cullin_repeat-like_dom_sf"/>
</dbReference>
<dbReference type="PANTHER" id="PTHR21311">
    <property type="entry name" value="CONSERVED OLIGOMERIC GOLGI COMPLEX COMPONENT 8"/>
    <property type="match status" value="1"/>
</dbReference>
<proteinExistence type="inferred from homology"/>
<comment type="subcellular location">
    <subcellularLocation>
        <location evidence="1">Golgi apparatus membrane</location>
        <topology evidence="1">Peripheral membrane protein</topology>
    </subcellularLocation>
</comment>
<evidence type="ECO:0000313" key="10">
    <source>
        <dbReference type="Proteomes" id="UP000095009"/>
    </source>
</evidence>
<dbReference type="GO" id="GO:0006891">
    <property type="term" value="P:intra-Golgi vesicle-mediated transport"/>
    <property type="evidence" value="ECO:0007669"/>
    <property type="project" value="TreeGrafter"/>
</dbReference>
<dbReference type="GO" id="GO:0032258">
    <property type="term" value="P:cytoplasm to vacuole targeting by the Cvt pathway"/>
    <property type="evidence" value="ECO:0007669"/>
    <property type="project" value="TreeGrafter"/>
</dbReference>
<comment type="similarity">
    <text evidence="2">Belongs to the COG8 family.</text>
</comment>
<protein>
    <recommendedName>
        <fullName evidence="3">Conserved oligomeric Golgi complex subunit 8</fullName>
    </recommendedName>
    <alternativeName>
        <fullName evidence="8">Component of oligomeric Golgi complex 8</fullName>
    </alternativeName>
</protein>